<feature type="transmembrane region" description="Helical" evidence="5">
    <location>
        <begin position="280"/>
        <end position="302"/>
    </location>
</feature>
<sequence>MDLSHTNLHALIVSVFEMESHKNRIQQSVEQPTKEATSFPLKSEKHLESHLVKKSSDLELSEISHSEGVEENTEVEKFEKKTLSTIYEEEISSTTILDLLKKIPTLGYLMSLLSAFFFGISRFLIKFISDLNPTEKVVITATIQVGLCLPIVIYFRHSFLGKKGERLMFMFKIICGALENIMVFYSLFFISLSESSTIILGAPVLITVSACIFLGEKCGLLEIIGLVLAISGVLFVSNPPFLLTERSEFTSDRLVGILISLSACCFLTGAYVFQRKCLRTSFATIIFAQSLVVVFAGSIFHLSTQKLRIVPKCGIQSILIILCGVFNMLAMWACVLALQLENAGPVSIIRSFEIAFSFIFGICVLGEKPEWQGILGALLVFSSIILLGAKKLERERPGRFKDIFKKCI</sequence>
<evidence type="ECO:0000313" key="7">
    <source>
        <dbReference type="Proteomes" id="UP000694941"/>
    </source>
</evidence>
<feature type="transmembrane region" description="Helical" evidence="5">
    <location>
        <begin position="106"/>
        <end position="125"/>
    </location>
</feature>
<dbReference type="SUPFAM" id="SSF103481">
    <property type="entry name" value="Multidrug resistance efflux transporter EmrE"/>
    <property type="match status" value="2"/>
</dbReference>
<keyword evidence="4 5" id="KW-0472">Membrane</keyword>
<feature type="transmembrane region" description="Helical" evidence="5">
    <location>
        <begin position="167"/>
        <end position="190"/>
    </location>
</feature>
<proteinExistence type="predicted"/>
<feature type="transmembrane region" description="Helical" evidence="5">
    <location>
        <begin position="254"/>
        <end position="273"/>
    </location>
</feature>
<dbReference type="Pfam" id="PF00892">
    <property type="entry name" value="EamA"/>
    <property type="match status" value="2"/>
</dbReference>
<evidence type="ECO:0000256" key="3">
    <source>
        <dbReference type="ARBA" id="ARBA00022989"/>
    </source>
</evidence>
<dbReference type="GeneID" id="111088247"/>
<evidence type="ECO:0000313" key="8">
    <source>
        <dbReference type="RefSeq" id="XP_022253480.1"/>
    </source>
</evidence>
<feature type="transmembrane region" description="Helical" evidence="5">
    <location>
        <begin position="314"/>
        <end position="336"/>
    </location>
</feature>
<evidence type="ECO:0000256" key="1">
    <source>
        <dbReference type="ARBA" id="ARBA00004141"/>
    </source>
</evidence>
<feature type="transmembrane region" description="Helical" evidence="5">
    <location>
        <begin position="348"/>
        <end position="365"/>
    </location>
</feature>
<feature type="domain" description="EamA" evidence="6">
    <location>
        <begin position="106"/>
        <end position="237"/>
    </location>
</feature>
<feature type="transmembrane region" description="Helical" evidence="5">
    <location>
        <begin position="221"/>
        <end position="242"/>
    </location>
</feature>
<dbReference type="RefSeq" id="XP_022253480.1">
    <property type="nucleotide sequence ID" value="XM_022397772.1"/>
</dbReference>
<comment type="subcellular location">
    <subcellularLocation>
        <location evidence="1">Membrane</location>
        <topology evidence="1">Multi-pass membrane protein</topology>
    </subcellularLocation>
</comment>
<dbReference type="InterPro" id="IPR037185">
    <property type="entry name" value="EmrE-like"/>
</dbReference>
<reference evidence="8" key="1">
    <citation type="submission" date="2025-08" db="UniProtKB">
        <authorList>
            <consortium name="RefSeq"/>
        </authorList>
    </citation>
    <scope>IDENTIFICATION</scope>
    <source>
        <tissue evidence="8">Muscle</tissue>
    </source>
</reference>
<evidence type="ECO:0000256" key="2">
    <source>
        <dbReference type="ARBA" id="ARBA00022692"/>
    </source>
</evidence>
<accession>A0ABM1TC74</accession>
<feature type="transmembrane region" description="Helical" evidence="5">
    <location>
        <begin position="196"/>
        <end position="214"/>
    </location>
</feature>
<organism evidence="7 8">
    <name type="scientific">Limulus polyphemus</name>
    <name type="common">Atlantic horseshoe crab</name>
    <dbReference type="NCBI Taxonomy" id="6850"/>
    <lineage>
        <taxon>Eukaryota</taxon>
        <taxon>Metazoa</taxon>
        <taxon>Ecdysozoa</taxon>
        <taxon>Arthropoda</taxon>
        <taxon>Chelicerata</taxon>
        <taxon>Merostomata</taxon>
        <taxon>Xiphosura</taxon>
        <taxon>Limulidae</taxon>
        <taxon>Limulus</taxon>
    </lineage>
</organism>
<evidence type="ECO:0000256" key="5">
    <source>
        <dbReference type="SAM" id="Phobius"/>
    </source>
</evidence>
<feature type="transmembrane region" description="Helical" evidence="5">
    <location>
        <begin position="371"/>
        <end position="389"/>
    </location>
</feature>
<evidence type="ECO:0000259" key="6">
    <source>
        <dbReference type="Pfam" id="PF00892"/>
    </source>
</evidence>
<dbReference type="PANTHER" id="PTHR22911:SF6">
    <property type="entry name" value="SOLUTE CARRIER FAMILY 35 MEMBER G1"/>
    <property type="match status" value="1"/>
</dbReference>
<keyword evidence="7" id="KW-1185">Reference proteome</keyword>
<dbReference type="Proteomes" id="UP000694941">
    <property type="component" value="Unplaced"/>
</dbReference>
<name>A0ABM1TC74_LIMPO</name>
<gene>
    <name evidence="8" type="primary">LOC111088247</name>
</gene>
<keyword evidence="2 5" id="KW-0812">Transmembrane</keyword>
<keyword evidence="3 5" id="KW-1133">Transmembrane helix</keyword>
<dbReference type="InterPro" id="IPR000620">
    <property type="entry name" value="EamA_dom"/>
</dbReference>
<feature type="transmembrane region" description="Helical" evidence="5">
    <location>
        <begin position="137"/>
        <end position="155"/>
    </location>
</feature>
<evidence type="ECO:0000256" key="4">
    <source>
        <dbReference type="ARBA" id="ARBA00023136"/>
    </source>
</evidence>
<feature type="domain" description="EamA" evidence="6">
    <location>
        <begin position="255"/>
        <end position="387"/>
    </location>
</feature>
<protein>
    <submittedName>
        <fullName evidence="8">Solute carrier family 35 member G1-like isoform X1</fullName>
    </submittedName>
</protein>
<dbReference type="PANTHER" id="PTHR22911">
    <property type="entry name" value="ACYL-MALONYL CONDENSING ENZYME-RELATED"/>
    <property type="match status" value="1"/>
</dbReference>